<evidence type="ECO:0000313" key="2">
    <source>
        <dbReference type="Proteomes" id="UP000607653"/>
    </source>
</evidence>
<name>A0A822ZDF2_NELNU</name>
<sequence length="21" mass="2436">MINAARQTVSWDFTQINQQPS</sequence>
<dbReference type="EMBL" id="DUZY01000006">
    <property type="protein sequence ID" value="DAD42927.1"/>
    <property type="molecule type" value="Genomic_DNA"/>
</dbReference>
<accession>A0A822ZDF2</accession>
<comment type="caution">
    <text evidence="1">The sequence shown here is derived from an EMBL/GenBank/DDBJ whole genome shotgun (WGS) entry which is preliminary data.</text>
</comment>
<evidence type="ECO:0000313" key="1">
    <source>
        <dbReference type="EMBL" id="DAD42927.1"/>
    </source>
</evidence>
<dbReference type="AlphaFoldDB" id="A0A822ZDF2"/>
<protein>
    <submittedName>
        <fullName evidence="1">Uncharacterized protein</fullName>
    </submittedName>
</protein>
<organism evidence="1 2">
    <name type="scientific">Nelumbo nucifera</name>
    <name type="common">Sacred lotus</name>
    <dbReference type="NCBI Taxonomy" id="4432"/>
    <lineage>
        <taxon>Eukaryota</taxon>
        <taxon>Viridiplantae</taxon>
        <taxon>Streptophyta</taxon>
        <taxon>Embryophyta</taxon>
        <taxon>Tracheophyta</taxon>
        <taxon>Spermatophyta</taxon>
        <taxon>Magnoliopsida</taxon>
        <taxon>Proteales</taxon>
        <taxon>Nelumbonaceae</taxon>
        <taxon>Nelumbo</taxon>
    </lineage>
</organism>
<keyword evidence="2" id="KW-1185">Reference proteome</keyword>
<proteinExistence type="predicted"/>
<reference evidence="1 2" key="1">
    <citation type="journal article" date="2020" name="Mol. Biol. Evol.">
        <title>Distinct Expression and Methylation Patterns for Genes with Different Fates following a Single Whole-Genome Duplication in Flowering Plants.</title>
        <authorList>
            <person name="Shi T."/>
            <person name="Rahmani R.S."/>
            <person name="Gugger P.F."/>
            <person name="Wang M."/>
            <person name="Li H."/>
            <person name="Zhang Y."/>
            <person name="Li Z."/>
            <person name="Wang Q."/>
            <person name="Van de Peer Y."/>
            <person name="Marchal K."/>
            <person name="Chen J."/>
        </authorList>
    </citation>
    <scope>NUCLEOTIDE SEQUENCE [LARGE SCALE GENOMIC DNA]</scope>
    <source>
        <tissue evidence="1">Leaf</tissue>
    </source>
</reference>
<dbReference type="Proteomes" id="UP000607653">
    <property type="component" value="Unassembled WGS sequence"/>
</dbReference>
<gene>
    <name evidence="1" type="ORF">HUJ06_001157</name>
</gene>